<dbReference type="OMA" id="QWVPFSK"/>
<accession>S3D3B9</accession>
<keyword evidence="5" id="KW-0560">Oxidoreductase</keyword>
<dbReference type="Pfam" id="PF01565">
    <property type="entry name" value="FAD_binding_4"/>
    <property type="match status" value="1"/>
</dbReference>
<dbReference type="Gene3D" id="3.30.465.10">
    <property type="match status" value="1"/>
</dbReference>
<sequence length="550" mass="61716">MINPFRTLQRAIGGLIPKFLTKLFSDSKLSPTSTSGGFAFIQGISGSQYTTETNGYSLHARQYATSSYETENRMSPANVIYPINTDEIVTTVKYAKEAKVAIAIRTGGHQYSGASSTIAPNIQLDLSKTFRGKDDRQILKKDDQTYVRTSVSWALGEFNAYLGENKLFVPHGQCVHVHLGGHCQSGGYGQLGRSFGLLGDHIMSFEIVDHEGTVKEVNQMNDSELFGAILGGSPGNLGVITHFTTKVYRDEDYKGSRGLKSIHLYSPETLERLLDQLVEMSDNDDFPGNYDFCVSVLSSSFPLLDWFPEADQTLKEEHPEIFGEDGLILWPRSIIVYAQWVPFKPTDVCDISWFDRIKKGSLFKTEGVKPMSELTADWIFRNVREFNHPYIKSTTCTSSKTLAKDGWPKWITGRLDGIIKPNGNDLWVSAQFQNFGGKNSATYKNRNNGTSYSWRDSTIVATVDCFYGANRQQAARDWRTVNIQEGIGPNGIFSKKDKRLLWGSFGDYDLDKVWPAYYEDQAKYDRLKKARAKADPDGTFTPNSFSVKRA</sequence>
<dbReference type="InterPro" id="IPR016169">
    <property type="entry name" value="FAD-bd_PCMH_sub2"/>
</dbReference>
<dbReference type="EMBL" id="KE145359">
    <property type="protein sequence ID" value="EPE32265.1"/>
    <property type="molecule type" value="Genomic_DNA"/>
</dbReference>
<evidence type="ECO:0000256" key="1">
    <source>
        <dbReference type="ARBA" id="ARBA00001974"/>
    </source>
</evidence>
<evidence type="ECO:0000256" key="3">
    <source>
        <dbReference type="ARBA" id="ARBA00022630"/>
    </source>
</evidence>
<name>S3D3B9_GLAL2</name>
<comment type="cofactor">
    <cofactor evidence="1">
        <name>FAD</name>
        <dbReference type="ChEBI" id="CHEBI:57692"/>
    </cofactor>
</comment>
<dbReference type="InterPro" id="IPR016166">
    <property type="entry name" value="FAD-bd_PCMH"/>
</dbReference>
<dbReference type="PANTHER" id="PTHR42973">
    <property type="entry name" value="BINDING OXIDOREDUCTASE, PUTATIVE (AFU_ORTHOLOGUE AFUA_1G17690)-RELATED"/>
    <property type="match status" value="1"/>
</dbReference>
<dbReference type="OrthoDB" id="415825at2759"/>
<dbReference type="SUPFAM" id="SSF56176">
    <property type="entry name" value="FAD-binding/transporter-associated domain-like"/>
    <property type="match status" value="1"/>
</dbReference>
<evidence type="ECO:0000256" key="5">
    <source>
        <dbReference type="ARBA" id="ARBA00023002"/>
    </source>
</evidence>
<keyword evidence="3" id="KW-0285">Flavoprotein</keyword>
<organism evidence="7 8">
    <name type="scientific">Glarea lozoyensis (strain ATCC 20868 / MF5171)</name>
    <dbReference type="NCBI Taxonomy" id="1116229"/>
    <lineage>
        <taxon>Eukaryota</taxon>
        <taxon>Fungi</taxon>
        <taxon>Dikarya</taxon>
        <taxon>Ascomycota</taxon>
        <taxon>Pezizomycotina</taxon>
        <taxon>Leotiomycetes</taxon>
        <taxon>Helotiales</taxon>
        <taxon>Helotiaceae</taxon>
        <taxon>Glarea</taxon>
    </lineage>
</organism>
<dbReference type="AlphaFoldDB" id="S3D3B9"/>
<dbReference type="PROSITE" id="PS51387">
    <property type="entry name" value="FAD_PCMH"/>
    <property type="match status" value="1"/>
</dbReference>
<dbReference type="Proteomes" id="UP000016922">
    <property type="component" value="Unassembled WGS sequence"/>
</dbReference>
<proteinExistence type="inferred from homology"/>
<dbReference type="InterPro" id="IPR036318">
    <property type="entry name" value="FAD-bd_PCMH-like_sf"/>
</dbReference>
<dbReference type="GO" id="GO:0071949">
    <property type="term" value="F:FAD binding"/>
    <property type="evidence" value="ECO:0007669"/>
    <property type="project" value="InterPro"/>
</dbReference>
<dbReference type="eggNOG" id="ENOG502QUMR">
    <property type="taxonomic scope" value="Eukaryota"/>
</dbReference>
<dbReference type="InterPro" id="IPR050416">
    <property type="entry name" value="FAD-linked_Oxidoreductase"/>
</dbReference>
<gene>
    <name evidence="7" type="ORF">GLAREA_07398</name>
</gene>
<keyword evidence="8" id="KW-1185">Reference proteome</keyword>
<evidence type="ECO:0000256" key="2">
    <source>
        <dbReference type="ARBA" id="ARBA00005466"/>
    </source>
</evidence>
<dbReference type="GeneID" id="19466451"/>
<evidence type="ECO:0000259" key="6">
    <source>
        <dbReference type="PROSITE" id="PS51387"/>
    </source>
</evidence>
<evidence type="ECO:0000256" key="4">
    <source>
        <dbReference type="ARBA" id="ARBA00022827"/>
    </source>
</evidence>
<dbReference type="PANTHER" id="PTHR42973:SF39">
    <property type="entry name" value="FAD-BINDING PCMH-TYPE DOMAIN-CONTAINING PROTEIN"/>
    <property type="match status" value="1"/>
</dbReference>
<protein>
    <submittedName>
        <fullName evidence="7">FAD-binding protein</fullName>
    </submittedName>
</protein>
<dbReference type="KEGG" id="glz:GLAREA_07398"/>
<keyword evidence="4" id="KW-0274">FAD</keyword>
<feature type="domain" description="FAD-binding PCMH-type" evidence="6">
    <location>
        <begin position="72"/>
        <end position="250"/>
    </location>
</feature>
<dbReference type="GO" id="GO:0016491">
    <property type="term" value="F:oxidoreductase activity"/>
    <property type="evidence" value="ECO:0007669"/>
    <property type="project" value="UniProtKB-KW"/>
</dbReference>
<dbReference type="HOGENOM" id="CLU_040056_0_0_1"/>
<comment type="similarity">
    <text evidence="2">Belongs to the oxygen-dependent FAD-linked oxidoreductase family.</text>
</comment>
<reference evidence="7 8" key="1">
    <citation type="journal article" date="2013" name="BMC Genomics">
        <title>Genomics-driven discovery of the pneumocandin biosynthetic gene cluster in the fungus Glarea lozoyensis.</title>
        <authorList>
            <person name="Chen L."/>
            <person name="Yue Q."/>
            <person name="Zhang X."/>
            <person name="Xiang M."/>
            <person name="Wang C."/>
            <person name="Li S."/>
            <person name="Che Y."/>
            <person name="Ortiz-Lopez F.J."/>
            <person name="Bills G.F."/>
            <person name="Liu X."/>
            <person name="An Z."/>
        </authorList>
    </citation>
    <scope>NUCLEOTIDE SEQUENCE [LARGE SCALE GENOMIC DNA]</scope>
    <source>
        <strain evidence="8">ATCC 20868 / MF5171</strain>
    </source>
</reference>
<evidence type="ECO:0000313" key="8">
    <source>
        <dbReference type="Proteomes" id="UP000016922"/>
    </source>
</evidence>
<dbReference type="InterPro" id="IPR006094">
    <property type="entry name" value="Oxid_FAD_bind_N"/>
</dbReference>
<dbReference type="RefSeq" id="XP_008080277.1">
    <property type="nucleotide sequence ID" value="XM_008082086.1"/>
</dbReference>
<evidence type="ECO:0000313" key="7">
    <source>
        <dbReference type="EMBL" id="EPE32265.1"/>
    </source>
</evidence>